<dbReference type="Proteomes" id="UP000831796">
    <property type="component" value="Chromosome"/>
</dbReference>
<keyword evidence="2" id="KW-1185">Reference proteome</keyword>
<protein>
    <submittedName>
        <fullName evidence="1">Uncharacterized protein</fullName>
    </submittedName>
</protein>
<organism evidence="1 2">
    <name type="scientific">Hymenobacter cellulosilyticus</name>
    <dbReference type="NCBI Taxonomy" id="2932248"/>
    <lineage>
        <taxon>Bacteria</taxon>
        <taxon>Pseudomonadati</taxon>
        <taxon>Bacteroidota</taxon>
        <taxon>Cytophagia</taxon>
        <taxon>Cytophagales</taxon>
        <taxon>Hymenobacteraceae</taxon>
        <taxon>Hymenobacter</taxon>
    </lineage>
</organism>
<evidence type="ECO:0000313" key="2">
    <source>
        <dbReference type="Proteomes" id="UP000831796"/>
    </source>
</evidence>
<gene>
    <name evidence="1" type="ORF">MUN79_17135</name>
</gene>
<evidence type="ECO:0000313" key="1">
    <source>
        <dbReference type="EMBL" id="UOQ70452.1"/>
    </source>
</evidence>
<dbReference type="RefSeq" id="WP_244673874.1">
    <property type="nucleotide sequence ID" value="NZ_CP095046.1"/>
</dbReference>
<dbReference type="KEGG" id="hcu:MUN79_17135"/>
<name>A0A8T9Q0Q0_9BACT</name>
<reference evidence="1" key="1">
    <citation type="submission" date="2022-04" db="EMBL/GenBank/DDBJ databases">
        <title>Hymenobacter sp. isolated from the air.</title>
        <authorList>
            <person name="Won M."/>
            <person name="Lee C.-M."/>
            <person name="Woen H.-Y."/>
            <person name="Kwon S.-W."/>
        </authorList>
    </citation>
    <scope>NUCLEOTIDE SEQUENCE</scope>
    <source>
        <strain evidence="1">5116S-3</strain>
    </source>
</reference>
<accession>A0A8T9Q0Q0</accession>
<sequence>MPALVAGVARRVALLPHGNIVSMSLQDGNTVQEQGFSGTGQLLDTWTYDLTKTAPTFTSVERAWPCELFVDAARSYTYWNQWLVVMDEIMGPIAAHELSGTVVQLARSPYTAELQLAVATQTGLQVWEPENSAKRKPTPEIATNCAANMDLRFVARSTWP</sequence>
<dbReference type="EMBL" id="CP095046">
    <property type="protein sequence ID" value="UOQ70452.1"/>
    <property type="molecule type" value="Genomic_DNA"/>
</dbReference>
<dbReference type="AlphaFoldDB" id="A0A8T9Q0Q0"/>
<proteinExistence type="predicted"/>